<dbReference type="GO" id="GO:0005737">
    <property type="term" value="C:cytoplasm"/>
    <property type="evidence" value="ECO:0007669"/>
    <property type="project" value="TreeGrafter"/>
</dbReference>
<dbReference type="Gene3D" id="1.10.8.60">
    <property type="match status" value="1"/>
</dbReference>
<dbReference type="GO" id="GO:0008233">
    <property type="term" value="F:peptidase activity"/>
    <property type="evidence" value="ECO:0007669"/>
    <property type="project" value="UniProtKB-KW"/>
</dbReference>
<name>A0A7T5UHS6_9BACT</name>
<organism evidence="5 6">
    <name type="scientific">Micavibrio aeruginosavorus</name>
    <dbReference type="NCBI Taxonomy" id="349221"/>
    <lineage>
        <taxon>Bacteria</taxon>
        <taxon>Pseudomonadati</taxon>
        <taxon>Bdellovibrionota</taxon>
        <taxon>Bdellovibrionia</taxon>
        <taxon>Bdellovibrionales</taxon>
        <taxon>Pseudobdellovibrionaceae</taxon>
        <taxon>Micavibrio</taxon>
    </lineage>
</organism>
<evidence type="ECO:0000313" key="5">
    <source>
        <dbReference type="EMBL" id="QQG36291.1"/>
    </source>
</evidence>
<evidence type="ECO:0000256" key="1">
    <source>
        <dbReference type="ARBA" id="ARBA00022737"/>
    </source>
</evidence>
<dbReference type="InterPro" id="IPR003593">
    <property type="entry name" value="AAA+_ATPase"/>
</dbReference>
<dbReference type="Gene3D" id="3.40.50.300">
    <property type="entry name" value="P-loop containing nucleotide triphosphate hydrolases"/>
    <property type="match status" value="1"/>
</dbReference>
<gene>
    <name evidence="5" type="ORF">HYS17_00420</name>
</gene>
<dbReference type="Pfam" id="PF17871">
    <property type="entry name" value="AAA_lid_9"/>
    <property type="match status" value="1"/>
</dbReference>
<dbReference type="Proteomes" id="UP000595362">
    <property type="component" value="Chromosome"/>
</dbReference>
<evidence type="ECO:0000259" key="4">
    <source>
        <dbReference type="SMART" id="SM00382"/>
    </source>
</evidence>
<keyword evidence="1" id="KW-0677">Repeat</keyword>
<keyword evidence="3 5" id="KW-0067">ATP-binding</keyword>
<dbReference type="SUPFAM" id="SSF52540">
    <property type="entry name" value="P-loop containing nucleoside triphosphate hydrolases"/>
    <property type="match status" value="1"/>
</dbReference>
<evidence type="ECO:0000313" key="6">
    <source>
        <dbReference type="Proteomes" id="UP000595362"/>
    </source>
</evidence>
<keyword evidence="2" id="KW-0547">Nucleotide-binding</keyword>
<dbReference type="InterPro" id="IPR050130">
    <property type="entry name" value="ClpA_ClpB"/>
</dbReference>
<dbReference type="PANTHER" id="PTHR11638:SF18">
    <property type="entry name" value="HEAT SHOCK PROTEIN 104"/>
    <property type="match status" value="1"/>
</dbReference>
<proteinExistence type="predicted"/>
<keyword evidence="5" id="KW-0378">Hydrolase</keyword>
<dbReference type="InterPro" id="IPR003959">
    <property type="entry name" value="ATPase_AAA_core"/>
</dbReference>
<dbReference type="PANTHER" id="PTHR11638">
    <property type="entry name" value="ATP-DEPENDENT CLP PROTEASE"/>
    <property type="match status" value="1"/>
</dbReference>
<feature type="domain" description="AAA+ ATPase" evidence="4">
    <location>
        <begin position="55"/>
        <end position="205"/>
    </location>
</feature>
<dbReference type="Pfam" id="PF00004">
    <property type="entry name" value="AAA"/>
    <property type="match status" value="1"/>
</dbReference>
<dbReference type="CDD" id="cd00009">
    <property type="entry name" value="AAA"/>
    <property type="match status" value="1"/>
</dbReference>
<reference evidence="5 6" key="1">
    <citation type="submission" date="2020-07" db="EMBL/GenBank/DDBJ databases">
        <title>Huge and variable diversity of episymbiotic CPR bacteria and DPANN archaea in groundwater ecosystems.</title>
        <authorList>
            <person name="He C.Y."/>
            <person name="Keren R."/>
            <person name="Whittaker M."/>
            <person name="Farag I.F."/>
            <person name="Doudna J."/>
            <person name="Cate J.H.D."/>
            <person name="Banfield J.F."/>
        </authorList>
    </citation>
    <scope>NUCLEOTIDE SEQUENCE [LARGE SCALE GENOMIC DNA]</scope>
    <source>
        <strain evidence="5">NC_groundwater_70_Ag_B-0.1um_54_66</strain>
    </source>
</reference>
<sequence length="294" mass="32861">MTDNRRFLISDDELEELIFKYCRDVTQHAREGRFDPITGRDDEIEQMILILMQKGRKNVGLLAPAGVGKTAVVAGLSQQIIAGNVPDILKNTRVLDIDLASMSAGTSGPAEFQGRFIPLCKGLAERYRFAGEYPRYIMFIDEMHTIMPTVSGSAYRGLSEVLKPYLTVGDLYVIGATTLDEFRMFVAVDPAMDRRFQKVFLKVPNAKETIQILMNLKGGYEKHHGITVNQAAVERIIELTETHMRKRNQPDKSIIVMDGAMAYHVMTKGTGGELSMDAINFMVSKEVGLHKDAL</sequence>
<dbReference type="EMBL" id="CP066681">
    <property type="protein sequence ID" value="QQG36291.1"/>
    <property type="molecule type" value="Genomic_DNA"/>
</dbReference>
<protein>
    <submittedName>
        <fullName evidence="5">ATP-dependent Clp protease ATP-binding subunit</fullName>
    </submittedName>
</protein>
<keyword evidence="5" id="KW-0645">Protease</keyword>
<evidence type="ECO:0000256" key="3">
    <source>
        <dbReference type="ARBA" id="ARBA00022840"/>
    </source>
</evidence>
<dbReference type="GO" id="GO:0016887">
    <property type="term" value="F:ATP hydrolysis activity"/>
    <property type="evidence" value="ECO:0007669"/>
    <property type="project" value="InterPro"/>
</dbReference>
<evidence type="ECO:0000256" key="2">
    <source>
        <dbReference type="ARBA" id="ARBA00022741"/>
    </source>
</evidence>
<dbReference type="GO" id="GO:0005524">
    <property type="term" value="F:ATP binding"/>
    <property type="evidence" value="ECO:0007669"/>
    <property type="project" value="UniProtKB-KW"/>
</dbReference>
<dbReference type="AlphaFoldDB" id="A0A7T5UHS6"/>
<dbReference type="GO" id="GO:0034605">
    <property type="term" value="P:cellular response to heat"/>
    <property type="evidence" value="ECO:0007669"/>
    <property type="project" value="TreeGrafter"/>
</dbReference>
<dbReference type="SMART" id="SM00382">
    <property type="entry name" value="AAA"/>
    <property type="match status" value="1"/>
</dbReference>
<accession>A0A7T5UHS6</accession>
<dbReference type="GO" id="GO:0006508">
    <property type="term" value="P:proteolysis"/>
    <property type="evidence" value="ECO:0007669"/>
    <property type="project" value="UniProtKB-KW"/>
</dbReference>
<dbReference type="InterPro" id="IPR041546">
    <property type="entry name" value="ClpA/ClpB_AAA_lid"/>
</dbReference>
<dbReference type="InterPro" id="IPR027417">
    <property type="entry name" value="P-loop_NTPase"/>
</dbReference>